<gene>
    <name evidence="1" type="ORF">SGA01_54890</name>
</gene>
<organism evidence="1 2">
    <name type="scientific">Streptomyces gardneri</name>
    <dbReference type="NCBI Taxonomy" id="66892"/>
    <lineage>
        <taxon>Bacteria</taxon>
        <taxon>Bacillati</taxon>
        <taxon>Actinomycetota</taxon>
        <taxon>Actinomycetes</taxon>
        <taxon>Kitasatosporales</taxon>
        <taxon>Streptomycetaceae</taxon>
        <taxon>Streptomyces</taxon>
    </lineage>
</organism>
<sequence>MAGNNRGSERVRVRKTEGAALFDRIPDRTPFTCAQVPPTYTQNVLFRFEPYVNLLVEGCPEE</sequence>
<dbReference type="EMBL" id="BJMN01000037">
    <property type="protein sequence ID" value="GEB59884.1"/>
    <property type="molecule type" value="Genomic_DNA"/>
</dbReference>
<dbReference type="AlphaFoldDB" id="A0A4Y3RRF5"/>
<name>A0A4Y3RRF5_9ACTN</name>
<protein>
    <submittedName>
        <fullName evidence="1">Uncharacterized protein</fullName>
    </submittedName>
</protein>
<accession>A0A4Y3RRF5</accession>
<keyword evidence="2" id="KW-1185">Reference proteome</keyword>
<comment type="caution">
    <text evidence="1">The sequence shown here is derived from an EMBL/GenBank/DDBJ whole genome shotgun (WGS) entry which is preliminary data.</text>
</comment>
<dbReference type="Proteomes" id="UP000315226">
    <property type="component" value="Unassembled WGS sequence"/>
</dbReference>
<evidence type="ECO:0000313" key="1">
    <source>
        <dbReference type="EMBL" id="GEB59884.1"/>
    </source>
</evidence>
<evidence type="ECO:0000313" key="2">
    <source>
        <dbReference type="Proteomes" id="UP000315226"/>
    </source>
</evidence>
<reference evidence="1 2" key="1">
    <citation type="submission" date="2019-06" db="EMBL/GenBank/DDBJ databases">
        <title>Whole genome shotgun sequence of Streptomyces gardneri NBRC 12865.</title>
        <authorList>
            <person name="Hosoyama A."/>
            <person name="Uohara A."/>
            <person name="Ohji S."/>
            <person name="Ichikawa N."/>
        </authorList>
    </citation>
    <scope>NUCLEOTIDE SEQUENCE [LARGE SCALE GENOMIC DNA]</scope>
    <source>
        <strain evidence="1 2">NBRC 12865</strain>
    </source>
</reference>
<proteinExistence type="predicted"/>